<feature type="transmembrane region" description="Helical" evidence="7">
    <location>
        <begin position="277"/>
        <end position="295"/>
    </location>
</feature>
<dbReference type="GO" id="GO:0005886">
    <property type="term" value="C:plasma membrane"/>
    <property type="evidence" value="ECO:0007669"/>
    <property type="project" value="UniProtKB-SubCell"/>
</dbReference>
<evidence type="ECO:0000256" key="2">
    <source>
        <dbReference type="ARBA" id="ARBA00008335"/>
    </source>
</evidence>
<dbReference type="PANTHER" id="PTHR23514:SF3">
    <property type="entry name" value="BYPASS OF STOP CODON PROTEIN 6"/>
    <property type="match status" value="1"/>
</dbReference>
<evidence type="ECO:0000313" key="9">
    <source>
        <dbReference type="EMBL" id="GIP19022.1"/>
    </source>
</evidence>
<keyword evidence="10" id="KW-1185">Reference proteome</keyword>
<organism evidence="9 10">
    <name type="scientific">Paenibacillus montaniterrae</name>
    <dbReference type="NCBI Taxonomy" id="429341"/>
    <lineage>
        <taxon>Bacteria</taxon>
        <taxon>Bacillati</taxon>
        <taxon>Bacillota</taxon>
        <taxon>Bacilli</taxon>
        <taxon>Bacillales</taxon>
        <taxon>Paenibacillaceae</taxon>
        <taxon>Paenibacillus</taxon>
    </lineage>
</organism>
<feature type="transmembrane region" description="Helical" evidence="7">
    <location>
        <begin position="246"/>
        <end position="265"/>
    </location>
</feature>
<dbReference type="Gene3D" id="1.20.1250.20">
    <property type="entry name" value="MFS general substrate transporter like domains"/>
    <property type="match status" value="2"/>
</dbReference>
<comment type="subcellular location">
    <subcellularLocation>
        <location evidence="1">Cell membrane</location>
        <topology evidence="1">Multi-pass membrane protein</topology>
    </subcellularLocation>
</comment>
<evidence type="ECO:0000256" key="7">
    <source>
        <dbReference type="SAM" id="Phobius"/>
    </source>
</evidence>
<reference evidence="9" key="1">
    <citation type="submission" date="2021-03" db="EMBL/GenBank/DDBJ databases">
        <title>Antimicrobial resistance genes in bacteria isolated from Japanese honey, and their potential for conferring macrolide and lincosamide resistance in the American foulbrood pathogen Paenibacillus larvae.</title>
        <authorList>
            <person name="Okamoto M."/>
            <person name="Kumagai M."/>
            <person name="Kanamori H."/>
            <person name="Takamatsu D."/>
        </authorList>
    </citation>
    <scope>NUCLEOTIDE SEQUENCE</scope>
    <source>
        <strain evidence="9">J40TS1</strain>
    </source>
</reference>
<name>A0A919YQV8_9BACL</name>
<dbReference type="GO" id="GO:0022857">
    <property type="term" value="F:transmembrane transporter activity"/>
    <property type="evidence" value="ECO:0007669"/>
    <property type="project" value="InterPro"/>
</dbReference>
<proteinExistence type="inferred from homology"/>
<dbReference type="InterPro" id="IPR036259">
    <property type="entry name" value="MFS_trans_sf"/>
</dbReference>
<keyword evidence="4 7" id="KW-0812">Transmembrane</keyword>
<accession>A0A919YQV8</accession>
<comment type="similarity">
    <text evidence="2">Belongs to the major facilitator superfamily.</text>
</comment>
<keyword evidence="5 7" id="KW-1133">Transmembrane helix</keyword>
<dbReference type="InterPro" id="IPR011701">
    <property type="entry name" value="MFS"/>
</dbReference>
<feature type="transmembrane region" description="Helical" evidence="7">
    <location>
        <begin position="207"/>
        <end position="226"/>
    </location>
</feature>
<dbReference type="AlphaFoldDB" id="A0A919YQV8"/>
<dbReference type="EMBL" id="BOSE01000012">
    <property type="protein sequence ID" value="GIP19022.1"/>
    <property type="molecule type" value="Genomic_DNA"/>
</dbReference>
<gene>
    <name evidence="9" type="ORF">J40TS1_46640</name>
</gene>
<evidence type="ECO:0000259" key="8">
    <source>
        <dbReference type="PROSITE" id="PS50850"/>
    </source>
</evidence>
<feature type="transmembrane region" description="Helical" evidence="7">
    <location>
        <begin position="157"/>
        <end position="176"/>
    </location>
</feature>
<protein>
    <submittedName>
        <fullName evidence="9">MFS transporter</fullName>
    </submittedName>
</protein>
<feature type="transmembrane region" description="Helical" evidence="7">
    <location>
        <begin position="301"/>
        <end position="323"/>
    </location>
</feature>
<dbReference type="SUPFAM" id="SSF103473">
    <property type="entry name" value="MFS general substrate transporter"/>
    <property type="match status" value="1"/>
</dbReference>
<feature type="domain" description="Major facilitator superfamily (MFS) profile" evidence="8">
    <location>
        <begin position="4"/>
        <end position="390"/>
    </location>
</feature>
<dbReference type="InterPro" id="IPR020846">
    <property type="entry name" value="MFS_dom"/>
</dbReference>
<feature type="transmembrane region" description="Helical" evidence="7">
    <location>
        <begin position="94"/>
        <end position="119"/>
    </location>
</feature>
<sequence length="397" mass="43404">MKKILWLACLSYLVIGIAHIIGGSILEQIVTHYEISYAQGGQWIMNQFFGFLVGVLLGPLLSTKLGKRLTVVLAFGSLTVAEAVYSLLPPWELMLVVAPFAGFGFGMIESVVGALIIDLYKDKKAAAMSRIETFFGLGALFIPLIAAVLIRYHIWEWSFPILTAISGVTLLLWLSLSFGKQIDNIISQPSKQENVQAPKLAKYERRAIPFLTLSMIFFFLYVGVEMSVSHYLPSIMIERSGLSESSAASMLSLFWVFMVIGRFVCGMLADRFGYIKYLLVSMLIAVLAFVGMVLLQEAWALYVMIALSGLGFSGVFGIGLVYVNACIQGLTDRTTSLLVACGGIGGALLPKLTGWLMDHYAVGVTVNYVAALVAVMLGFMIAMIFVGGNRNLQERGH</sequence>
<dbReference type="RefSeq" id="WP_213519683.1">
    <property type="nucleotide sequence ID" value="NZ_BOSE01000012.1"/>
</dbReference>
<evidence type="ECO:0000256" key="5">
    <source>
        <dbReference type="ARBA" id="ARBA00022989"/>
    </source>
</evidence>
<evidence type="ECO:0000256" key="6">
    <source>
        <dbReference type="ARBA" id="ARBA00023136"/>
    </source>
</evidence>
<comment type="caution">
    <text evidence="9">The sequence shown here is derived from an EMBL/GenBank/DDBJ whole genome shotgun (WGS) entry which is preliminary data.</text>
</comment>
<keyword evidence="3" id="KW-0813">Transport</keyword>
<evidence type="ECO:0000313" key="10">
    <source>
        <dbReference type="Proteomes" id="UP000683139"/>
    </source>
</evidence>
<feature type="transmembrane region" description="Helical" evidence="7">
    <location>
        <begin position="69"/>
        <end position="88"/>
    </location>
</feature>
<feature type="transmembrane region" description="Helical" evidence="7">
    <location>
        <begin position="368"/>
        <end position="388"/>
    </location>
</feature>
<dbReference type="Pfam" id="PF07690">
    <property type="entry name" value="MFS_1"/>
    <property type="match status" value="1"/>
</dbReference>
<dbReference type="PANTHER" id="PTHR23514">
    <property type="entry name" value="BYPASS OF STOP CODON PROTEIN 6"/>
    <property type="match status" value="1"/>
</dbReference>
<feature type="transmembrane region" description="Helical" evidence="7">
    <location>
        <begin position="335"/>
        <end position="356"/>
    </location>
</feature>
<dbReference type="InterPro" id="IPR051788">
    <property type="entry name" value="MFS_Transporter"/>
</dbReference>
<feature type="transmembrane region" description="Helical" evidence="7">
    <location>
        <begin position="44"/>
        <end position="62"/>
    </location>
</feature>
<dbReference type="Proteomes" id="UP000683139">
    <property type="component" value="Unassembled WGS sequence"/>
</dbReference>
<dbReference type="PROSITE" id="PS50850">
    <property type="entry name" value="MFS"/>
    <property type="match status" value="1"/>
</dbReference>
<evidence type="ECO:0000256" key="3">
    <source>
        <dbReference type="ARBA" id="ARBA00022448"/>
    </source>
</evidence>
<feature type="transmembrane region" description="Helical" evidence="7">
    <location>
        <begin position="131"/>
        <end position="151"/>
    </location>
</feature>
<evidence type="ECO:0000256" key="4">
    <source>
        <dbReference type="ARBA" id="ARBA00022692"/>
    </source>
</evidence>
<keyword evidence="6 7" id="KW-0472">Membrane</keyword>
<evidence type="ECO:0000256" key="1">
    <source>
        <dbReference type="ARBA" id="ARBA00004651"/>
    </source>
</evidence>